<comment type="caution">
    <text evidence="7">The sequence shown here is derived from an EMBL/GenBank/DDBJ whole genome shotgun (WGS) entry which is preliminary data.</text>
</comment>
<proteinExistence type="predicted"/>
<dbReference type="InterPro" id="IPR036055">
    <property type="entry name" value="LDL_receptor-like_sf"/>
</dbReference>
<name>A0A8S4G2J7_PLUXY</name>
<dbReference type="Gene3D" id="2.10.70.10">
    <property type="entry name" value="Complement Module, domain 1"/>
    <property type="match status" value="1"/>
</dbReference>
<evidence type="ECO:0000313" key="8">
    <source>
        <dbReference type="Proteomes" id="UP000653454"/>
    </source>
</evidence>
<feature type="disulfide bond" evidence="2">
    <location>
        <begin position="102"/>
        <end position="120"/>
    </location>
</feature>
<dbReference type="PANTHER" id="PTHR24252">
    <property type="entry name" value="ACROSIN-RELATED"/>
    <property type="match status" value="1"/>
</dbReference>
<dbReference type="InterPro" id="IPR009003">
    <property type="entry name" value="Peptidase_S1_PA"/>
</dbReference>
<dbReference type="PROSITE" id="PS50068">
    <property type="entry name" value="LDLRA_2"/>
    <property type="match status" value="5"/>
</dbReference>
<keyword evidence="1 2" id="KW-1015">Disulfide bond</keyword>
<dbReference type="CDD" id="cd00112">
    <property type="entry name" value="LDLa"/>
    <property type="match status" value="5"/>
</dbReference>
<dbReference type="SUPFAM" id="SSF57535">
    <property type="entry name" value="Complement control module/SCR domain"/>
    <property type="match status" value="1"/>
</dbReference>
<reference evidence="7" key="1">
    <citation type="submission" date="2020-11" db="EMBL/GenBank/DDBJ databases">
        <authorList>
            <person name="Whiteford S."/>
        </authorList>
    </citation>
    <scope>NUCLEOTIDE SEQUENCE</scope>
</reference>
<keyword evidence="8" id="KW-1185">Reference proteome</keyword>
<feature type="disulfide bond" evidence="2">
    <location>
        <begin position="136"/>
        <end position="148"/>
    </location>
</feature>
<dbReference type="EMBL" id="CAJHNJ030000078">
    <property type="protein sequence ID" value="CAG9134479.1"/>
    <property type="molecule type" value="Genomic_DNA"/>
</dbReference>
<dbReference type="SMART" id="SM00192">
    <property type="entry name" value="LDLa"/>
    <property type="match status" value="5"/>
</dbReference>
<dbReference type="CDD" id="cd00190">
    <property type="entry name" value="Tryp_SPc"/>
    <property type="match status" value="1"/>
</dbReference>
<feature type="disulfide bond" evidence="2">
    <location>
        <begin position="33"/>
        <end position="45"/>
    </location>
</feature>
<dbReference type="Gene3D" id="4.10.400.10">
    <property type="entry name" value="Low-density Lipoprotein Receptor"/>
    <property type="match status" value="5"/>
</dbReference>
<feature type="disulfide bond" evidence="2">
    <location>
        <begin position="219"/>
        <end position="231"/>
    </location>
</feature>
<dbReference type="InterPro" id="IPR002172">
    <property type="entry name" value="LDrepeatLR_classA_rpt"/>
</dbReference>
<dbReference type="CDD" id="cd00033">
    <property type="entry name" value="CCP"/>
    <property type="match status" value="1"/>
</dbReference>
<evidence type="ECO:0000256" key="2">
    <source>
        <dbReference type="PROSITE-ProRule" id="PRU00124"/>
    </source>
</evidence>
<dbReference type="InterPro" id="IPR035976">
    <property type="entry name" value="Sushi/SCR/CCP_sf"/>
</dbReference>
<dbReference type="InterPro" id="IPR018114">
    <property type="entry name" value="TRYPSIN_HIS"/>
</dbReference>
<evidence type="ECO:0000256" key="4">
    <source>
        <dbReference type="SAM" id="SignalP"/>
    </source>
</evidence>
<dbReference type="PROSITE" id="PS00134">
    <property type="entry name" value="TRYPSIN_HIS"/>
    <property type="match status" value="1"/>
</dbReference>
<keyword evidence="3" id="KW-0768">Sushi</keyword>
<feature type="disulfide bond" evidence="2">
    <location>
        <begin position="40"/>
        <end position="58"/>
    </location>
</feature>
<dbReference type="InterPro" id="IPR001254">
    <property type="entry name" value="Trypsin_dom"/>
</dbReference>
<keyword evidence="4" id="KW-0732">Signal</keyword>
<dbReference type="PROSITE" id="PS01209">
    <property type="entry name" value="LDLRA_1"/>
    <property type="match status" value="3"/>
</dbReference>
<dbReference type="PRINTS" id="PR00261">
    <property type="entry name" value="LDLRECEPTOR"/>
</dbReference>
<evidence type="ECO:0000256" key="1">
    <source>
        <dbReference type="ARBA" id="ARBA00023157"/>
    </source>
</evidence>
<feature type="disulfide bond" evidence="2">
    <location>
        <begin position="185"/>
        <end position="203"/>
    </location>
</feature>
<dbReference type="SMART" id="SM00032">
    <property type="entry name" value="CCP"/>
    <property type="match status" value="2"/>
</dbReference>
<feature type="chain" id="PRO_5035757947" evidence="4">
    <location>
        <begin position="24"/>
        <end position="683"/>
    </location>
</feature>
<feature type="disulfide bond" evidence="2">
    <location>
        <begin position="226"/>
        <end position="244"/>
    </location>
</feature>
<dbReference type="InterPro" id="IPR043504">
    <property type="entry name" value="Peptidase_S1_PA_chymotrypsin"/>
</dbReference>
<dbReference type="PANTHER" id="PTHR24252:SF7">
    <property type="entry name" value="HYALIN"/>
    <property type="match status" value="1"/>
</dbReference>
<dbReference type="Proteomes" id="UP000653454">
    <property type="component" value="Unassembled WGS sequence"/>
</dbReference>
<feature type="domain" description="Peptidase S1" evidence="5">
    <location>
        <begin position="423"/>
        <end position="683"/>
    </location>
</feature>
<dbReference type="InterPro" id="IPR023415">
    <property type="entry name" value="LDLR_class-A_CS"/>
</dbReference>
<dbReference type="SUPFAM" id="SSF57424">
    <property type="entry name" value="LDL receptor-like module"/>
    <property type="match status" value="5"/>
</dbReference>
<dbReference type="SMART" id="SM00020">
    <property type="entry name" value="Tryp_SPc"/>
    <property type="match status" value="1"/>
</dbReference>
<organism evidence="7 8">
    <name type="scientific">Plutella xylostella</name>
    <name type="common">Diamondback moth</name>
    <name type="synonym">Plutella maculipennis</name>
    <dbReference type="NCBI Taxonomy" id="51655"/>
    <lineage>
        <taxon>Eukaryota</taxon>
        <taxon>Metazoa</taxon>
        <taxon>Ecdysozoa</taxon>
        <taxon>Arthropoda</taxon>
        <taxon>Hexapoda</taxon>
        <taxon>Insecta</taxon>
        <taxon>Pterygota</taxon>
        <taxon>Neoptera</taxon>
        <taxon>Endopterygota</taxon>
        <taxon>Lepidoptera</taxon>
        <taxon>Glossata</taxon>
        <taxon>Ditrysia</taxon>
        <taxon>Yponomeutoidea</taxon>
        <taxon>Plutellidae</taxon>
        <taxon>Plutella</taxon>
    </lineage>
</organism>
<dbReference type="Pfam" id="PF00057">
    <property type="entry name" value="Ldl_recept_a"/>
    <property type="match status" value="5"/>
</dbReference>
<accession>A0A8S4G2J7</accession>
<dbReference type="PROSITE" id="PS50923">
    <property type="entry name" value="SUSHI"/>
    <property type="match status" value="1"/>
</dbReference>
<protein>
    <submittedName>
        <fullName evidence="7">(diamondback moth) hypothetical protein</fullName>
    </submittedName>
</protein>
<feature type="disulfide bond" evidence="2">
    <location>
        <begin position="52"/>
        <end position="67"/>
    </location>
</feature>
<dbReference type="Gene3D" id="2.40.10.10">
    <property type="entry name" value="Trypsin-like serine proteases"/>
    <property type="match status" value="1"/>
</dbReference>
<gene>
    <name evidence="7" type="ORF">PLXY2_LOCUS12663</name>
</gene>
<sequence>MSAYKDKMLLLIVLFTATSLAQASVVKNRVDSCGLDEFACTDGACVSRDVVCDSRRDCADGSDESACSLSPDNNFMNDDLILHRERRQATQGSCPKRFQWRCRDGTCISFDKKCDGAADCADRSDEAHAVCRNITCQPNWFRCTYGACVDGTAACNGVAECADESDELLPQCRKESDEVRGKFKCQDGSLISVGDKCDGVPNCPDGSDETVRACGSVKCSSYLFQCAYGACVDQGSDCNNIKDCADGSDEDDILCNRMGSKPVYTTTTTARPSSGTNGLCVLPPYPEHGHYEANIPNARPGLREDFVTVNFTCQNGYQIEGNADIYCYEGQWQYPFPKCVRLCKLNLSNPTVQYFCQIPNTNGGTRNCKAFEPVGTVAEPKCRSHYYSPTNLPLLRCINGDWDYSVHCVPECGKVTPEATGLVSNGVSAKHGELPWHVGIYRKTTEPYKQICGGSIISTSVVISAAHCFWDDTVKLQDPKWFAVAAGKIYRPWHEAMDKFAQHRNVSNLIIPDTFYGSETNYDYDVAIVLVSQPFEYKVYIRPVCINFNLELEKEQLKTGSKGKVAGWGFTGPNDPPSPVLKVVELPYISERECLARAPPGYRDLVTSQKFCTGAEDRKTVCKGDSGGGLVFPSKELGVLRYYLRGIVSTAPQTFDQCNVVSITTFSHVSKSEAFIKPYLSDY</sequence>
<feature type="domain" description="Sushi" evidence="6">
    <location>
        <begin position="278"/>
        <end position="341"/>
    </location>
</feature>
<feature type="disulfide bond" evidence="2">
    <location>
        <begin position="143"/>
        <end position="161"/>
    </location>
</feature>
<dbReference type="Pfam" id="PF00084">
    <property type="entry name" value="Sushi"/>
    <property type="match status" value="1"/>
</dbReference>
<dbReference type="AlphaFoldDB" id="A0A8S4G2J7"/>
<dbReference type="InterPro" id="IPR000436">
    <property type="entry name" value="Sushi_SCR_CCP_dom"/>
</dbReference>
<evidence type="ECO:0000256" key="3">
    <source>
        <dbReference type="PROSITE-ProRule" id="PRU00302"/>
    </source>
</evidence>
<comment type="caution">
    <text evidence="3">Lacks conserved residue(s) required for the propagation of feature annotation.</text>
</comment>
<dbReference type="PROSITE" id="PS50240">
    <property type="entry name" value="TRYPSIN_DOM"/>
    <property type="match status" value="1"/>
</dbReference>
<evidence type="ECO:0000259" key="5">
    <source>
        <dbReference type="PROSITE" id="PS50240"/>
    </source>
</evidence>
<dbReference type="GO" id="GO:0006508">
    <property type="term" value="P:proteolysis"/>
    <property type="evidence" value="ECO:0007669"/>
    <property type="project" value="InterPro"/>
</dbReference>
<dbReference type="SUPFAM" id="SSF50494">
    <property type="entry name" value="Trypsin-like serine proteases"/>
    <property type="match status" value="1"/>
</dbReference>
<dbReference type="Pfam" id="PF00089">
    <property type="entry name" value="Trypsin"/>
    <property type="match status" value="1"/>
</dbReference>
<evidence type="ECO:0000259" key="6">
    <source>
        <dbReference type="PROSITE" id="PS50923"/>
    </source>
</evidence>
<evidence type="ECO:0000313" key="7">
    <source>
        <dbReference type="EMBL" id="CAG9134479.1"/>
    </source>
</evidence>
<feature type="signal peptide" evidence="4">
    <location>
        <begin position="1"/>
        <end position="23"/>
    </location>
</feature>
<dbReference type="GO" id="GO:0004252">
    <property type="term" value="F:serine-type endopeptidase activity"/>
    <property type="evidence" value="ECO:0007669"/>
    <property type="project" value="InterPro"/>
</dbReference>